<reference evidence="3 4" key="1">
    <citation type="submission" date="2015-09" db="EMBL/GenBank/DDBJ databases">
        <title>Draft genome sequence of Kouleothrix aurantiaca JCM 19913.</title>
        <authorList>
            <person name="Hemp J."/>
        </authorList>
    </citation>
    <scope>NUCLEOTIDE SEQUENCE [LARGE SCALE GENOMIC DNA]</scope>
    <source>
        <strain evidence="3 4">COM-B</strain>
    </source>
</reference>
<dbReference type="Proteomes" id="UP000050509">
    <property type="component" value="Unassembled WGS sequence"/>
</dbReference>
<organism evidence="3 4">
    <name type="scientific">Kouleothrix aurantiaca</name>
    <dbReference type="NCBI Taxonomy" id="186479"/>
    <lineage>
        <taxon>Bacteria</taxon>
        <taxon>Bacillati</taxon>
        <taxon>Chloroflexota</taxon>
        <taxon>Chloroflexia</taxon>
        <taxon>Chloroflexales</taxon>
        <taxon>Roseiflexineae</taxon>
        <taxon>Roseiflexaceae</taxon>
        <taxon>Kouleothrix</taxon>
    </lineage>
</organism>
<dbReference type="PANTHER" id="PTHR30036">
    <property type="entry name" value="D-XYLOSE-BINDING PERIPLASMIC PROTEIN"/>
    <property type="match status" value="1"/>
</dbReference>
<evidence type="ECO:0000313" key="3">
    <source>
        <dbReference type="EMBL" id="KPV48935.1"/>
    </source>
</evidence>
<evidence type="ECO:0000256" key="1">
    <source>
        <dbReference type="ARBA" id="ARBA00004196"/>
    </source>
</evidence>
<dbReference type="EMBL" id="LJCR01002297">
    <property type="protein sequence ID" value="KPV48935.1"/>
    <property type="molecule type" value="Genomic_DNA"/>
</dbReference>
<comment type="subcellular location">
    <subcellularLocation>
        <location evidence="1">Cell envelope</location>
    </subcellularLocation>
</comment>
<accession>A0A0P9DG03</accession>
<dbReference type="GO" id="GO:0030288">
    <property type="term" value="C:outer membrane-bounded periplasmic space"/>
    <property type="evidence" value="ECO:0007669"/>
    <property type="project" value="TreeGrafter"/>
</dbReference>
<dbReference type="InterPro" id="IPR050555">
    <property type="entry name" value="Bact_Solute-Bind_Prot2"/>
</dbReference>
<dbReference type="SUPFAM" id="SSF53822">
    <property type="entry name" value="Periplasmic binding protein-like I"/>
    <property type="match status" value="2"/>
</dbReference>
<keyword evidence="4" id="KW-1185">Reference proteome</keyword>
<proteinExistence type="predicted"/>
<evidence type="ECO:0000313" key="4">
    <source>
        <dbReference type="Proteomes" id="UP000050509"/>
    </source>
</evidence>
<dbReference type="InterPro" id="IPR025997">
    <property type="entry name" value="SBP_2_dom"/>
</dbReference>
<dbReference type="Pfam" id="PF13407">
    <property type="entry name" value="Peripla_BP_4"/>
    <property type="match status" value="2"/>
</dbReference>
<dbReference type="Gene3D" id="3.40.50.2300">
    <property type="match status" value="3"/>
</dbReference>
<sequence>IAAMKDALKEPKYSKLELLDVVYGNDQSEASYKQALALVDKYPDMKLIMAPTTVGIAAAAKAMQDENLCDKVKVSGLGLPAEMASYTKNGCAPEFALWSFKDLGYLTYYTSYMLATGAIKGEAGEQFEAGRMGTYTIEKDPTRDKGLRVLMGPFTKYTKDNVEGEAGGTPAAGNVAKATPGKSVKMILLPKFLGIAVFDQANDGAQEAAKELQNPEALNFTGPTAENSVAGQIEIMTNAKTQGVNAVMISNNAGDQIGPSAKAAADAGIKVVSWDSPIPSADGESIFVAQVDFKETGTVMADMALDILGADGGKFAVLSASPDAANQNSWIAAMKDALKEPKYSKLELLDVVYGNDQSEASYKQALALVDK</sequence>
<protein>
    <submittedName>
        <fullName evidence="3">Sugar ABC transporter substrate-binding protein</fullName>
    </submittedName>
</protein>
<dbReference type="PANTHER" id="PTHR30036:SF8">
    <property type="entry name" value="ABC-TYPE SUGAR TRANSPORT SYSTEM PERIPLASMIC COMPONENT-LIKE PROTEIN"/>
    <property type="match status" value="1"/>
</dbReference>
<name>A0A0P9DG03_9CHLR</name>
<dbReference type="InterPro" id="IPR028082">
    <property type="entry name" value="Peripla_BP_I"/>
</dbReference>
<dbReference type="AlphaFoldDB" id="A0A0P9DG03"/>
<comment type="caution">
    <text evidence="3">The sequence shown here is derived from an EMBL/GenBank/DDBJ whole genome shotgun (WGS) entry which is preliminary data.</text>
</comment>
<gene>
    <name evidence="3" type="ORF">SE17_35400</name>
</gene>
<feature type="domain" description="Periplasmic binding protein" evidence="2">
    <location>
        <begin position="2"/>
        <end position="117"/>
    </location>
</feature>
<feature type="domain" description="Periplasmic binding protein" evidence="2">
    <location>
        <begin position="188"/>
        <end position="369"/>
    </location>
</feature>
<evidence type="ECO:0000259" key="2">
    <source>
        <dbReference type="Pfam" id="PF13407"/>
    </source>
</evidence>
<dbReference type="GO" id="GO:0030246">
    <property type="term" value="F:carbohydrate binding"/>
    <property type="evidence" value="ECO:0007669"/>
    <property type="project" value="TreeGrafter"/>
</dbReference>
<feature type="non-terminal residue" evidence="3">
    <location>
        <position position="1"/>
    </location>
</feature>
<feature type="non-terminal residue" evidence="3">
    <location>
        <position position="371"/>
    </location>
</feature>